<dbReference type="InterPro" id="IPR033469">
    <property type="entry name" value="CYTH-like_dom_sf"/>
</dbReference>
<dbReference type="GO" id="GO:0070300">
    <property type="term" value="F:phosphatidic acid binding"/>
    <property type="evidence" value="ECO:0007669"/>
    <property type="project" value="TreeGrafter"/>
</dbReference>
<dbReference type="SUPFAM" id="SSF55154">
    <property type="entry name" value="CYTH-like phosphatases"/>
    <property type="match status" value="1"/>
</dbReference>
<feature type="compositionally biased region" description="Low complexity" evidence="1">
    <location>
        <begin position="173"/>
        <end position="184"/>
    </location>
</feature>
<dbReference type="InterPro" id="IPR038727">
    <property type="entry name" value="NadR/Ttd14_AAA_dom"/>
</dbReference>
<name>A0A1I8A322_9BILA</name>
<organism evidence="3 4">
    <name type="scientific">Steinernema glaseri</name>
    <dbReference type="NCBI Taxonomy" id="37863"/>
    <lineage>
        <taxon>Eukaryota</taxon>
        <taxon>Metazoa</taxon>
        <taxon>Ecdysozoa</taxon>
        <taxon>Nematoda</taxon>
        <taxon>Chromadorea</taxon>
        <taxon>Rhabditida</taxon>
        <taxon>Tylenchina</taxon>
        <taxon>Panagrolaimomorpha</taxon>
        <taxon>Strongyloidoidea</taxon>
        <taxon>Steinernematidae</taxon>
        <taxon>Steinernema</taxon>
    </lineage>
</organism>
<dbReference type="InterPro" id="IPR027417">
    <property type="entry name" value="P-loop_NTPase"/>
</dbReference>
<evidence type="ECO:0000259" key="2">
    <source>
        <dbReference type="Pfam" id="PF13521"/>
    </source>
</evidence>
<dbReference type="GO" id="GO:0045494">
    <property type="term" value="P:photoreceptor cell maintenance"/>
    <property type="evidence" value="ECO:0007669"/>
    <property type="project" value="TreeGrafter"/>
</dbReference>
<dbReference type="InterPro" id="IPR053227">
    <property type="entry name" value="TRPL-trafficking_regulator"/>
</dbReference>
<evidence type="ECO:0000313" key="4">
    <source>
        <dbReference type="WBParaSite" id="L893_g32510.t1"/>
    </source>
</evidence>
<protein>
    <submittedName>
        <fullName evidence="4">AAA_28 domain-containing protein</fullName>
    </submittedName>
</protein>
<keyword evidence="3" id="KW-1185">Reference proteome</keyword>
<proteinExistence type="predicted"/>
<dbReference type="PANTHER" id="PTHR34932">
    <property type="entry name" value="TRPL TRANSLOCATION DEFECT PROTEIN 14"/>
    <property type="match status" value="1"/>
</dbReference>
<dbReference type="Gene3D" id="2.40.320.10">
    <property type="entry name" value="Hypothetical Protein Pfu-838710-001"/>
    <property type="match status" value="1"/>
</dbReference>
<evidence type="ECO:0000256" key="1">
    <source>
        <dbReference type="SAM" id="MobiDB-lite"/>
    </source>
</evidence>
<dbReference type="Proteomes" id="UP000095287">
    <property type="component" value="Unplaced"/>
</dbReference>
<sequence length="627" mass="70083">MISNDRDAFLVSSSPSFQIVKFIPQSLFSWSFASSSSNSIRTIECTCADVISQLREAPATAFHKPLSFPPEAPSASHSSCDSFSEDIRFLSTSSASPSSGSPLRKTHPSAMDLTVAKTFAPSNPIPSPPTSASDDDEPPSRQLRSSCCSSTVKSSSDYFSGDDLSAPESGHCSPSSTPPVSETPLSLLQRLRLSRLSTIDLLASTTAELGKHNNRVFHMAEPETTKPLPPRVYKLVLTGGPCGGKTTGQDRLASFFESMGWKVFTVPEAATVLLGGGVKFGELNAKQAYEFQKDLLLTLLRLEDVFFNQATMVEDKNVLIICDRGAMDPSAYIDSESWNKMLDECGLNQFELRENRYNQIVHMVTAADGAESYYTVANNKARKEGLTQALDQDRITRNAWVGHPYVDIIDNTDCDGFDDKILNLISVVCDRVGLPYQDRLAKNSRKRKWLVRKCDDSQFPKYEEFRVVHDYLHSDTPHMQVRIRQRCQNGRSTYTITTRDSTGPEPVETRMSISQRDYLLYKELSDNNRVSLHKSRRCFNYGRQYFHLDTYVDPLPPACGEHQLMILETYTTSPRNSEAPALPDFIEVVGEITGKSQYSMYNLAKIGCEPLPFHEELNNNHSIEEKN</sequence>
<dbReference type="SUPFAM" id="SSF52540">
    <property type="entry name" value="P-loop containing nucleoside triphosphate hydrolases"/>
    <property type="match status" value="1"/>
</dbReference>
<dbReference type="PANTHER" id="PTHR34932:SF1">
    <property type="entry name" value="TRPL TRANSLOCATION DEFECT PROTEIN 14"/>
    <property type="match status" value="1"/>
</dbReference>
<feature type="domain" description="NadR/Ttd14 AAA" evidence="2">
    <location>
        <begin position="234"/>
        <end position="410"/>
    </location>
</feature>
<dbReference type="Gene3D" id="3.40.50.300">
    <property type="entry name" value="P-loop containing nucleotide triphosphate hydrolases"/>
    <property type="match status" value="1"/>
</dbReference>
<feature type="region of interest" description="Disordered" evidence="1">
    <location>
        <begin position="119"/>
        <end position="184"/>
    </location>
</feature>
<evidence type="ECO:0000313" key="3">
    <source>
        <dbReference type="Proteomes" id="UP000095287"/>
    </source>
</evidence>
<dbReference type="FunFam" id="3.40.50.300:FF:001321">
    <property type="entry name" value="Uncharacterized protein, isoform B"/>
    <property type="match status" value="1"/>
</dbReference>
<feature type="compositionally biased region" description="Low complexity" evidence="1">
    <location>
        <begin position="145"/>
        <end position="156"/>
    </location>
</feature>
<dbReference type="GO" id="GO:0005525">
    <property type="term" value="F:GTP binding"/>
    <property type="evidence" value="ECO:0007669"/>
    <property type="project" value="TreeGrafter"/>
</dbReference>
<dbReference type="Pfam" id="PF13521">
    <property type="entry name" value="AAA_28"/>
    <property type="match status" value="1"/>
</dbReference>
<dbReference type="WBParaSite" id="L893_g32510.t1">
    <property type="protein sequence ID" value="L893_g32510.t1"/>
    <property type="gene ID" value="L893_g32510"/>
</dbReference>
<accession>A0A1I8A322</accession>
<dbReference type="GO" id="GO:0035091">
    <property type="term" value="F:phosphatidylinositol binding"/>
    <property type="evidence" value="ECO:0007669"/>
    <property type="project" value="TreeGrafter"/>
</dbReference>
<dbReference type="AlphaFoldDB" id="A0A1I8A322"/>
<reference evidence="4" key="1">
    <citation type="submission" date="2016-11" db="UniProtKB">
        <authorList>
            <consortium name="WormBaseParasite"/>
        </authorList>
    </citation>
    <scope>IDENTIFICATION</scope>
</reference>